<sequence>MDTVKQSEDVSDNHSIQNLAARQLPEIKQNRPVLALTHKAALAVNGGLLSSISGFVLKIPASPPFSTVRWRMAQRSRGFPQRGHEPEVPPAEAGFLNNQKEERGMRWIIGTMVLGVFGLVGCATIVGDKTQLLSINSSPEGAEVCVTDETGQQVFKGQTPTTVVLQKADGTYFGGKDYTVSISKEGHETQTAQVVSGPNGWYVGGNFIFGGLIGWLIVDPLSGAMWTLSPETVNLNLAPAAEKTSRDGSRGLAIIQLDDVPVEWRDCLDPLI</sequence>
<dbReference type="Pfam" id="PF08308">
    <property type="entry name" value="PEGA"/>
    <property type="match status" value="1"/>
</dbReference>
<name>A0A653AA82_UNCDX</name>
<accession>A0A653AA82</accession>
<evidence type="ECO:0000313" key="3">
    <source>
        <dbReference type="EMBL" id="VBB44562.1"/>
    </source>
</evidence>
<feature type="domain" description="PEGA" evidence="2">
    <location>
        <begin position="132"/>
        <end position="194"/>
    </location>
</feature>
<keyword evidence="1" id="KW-1133">Transmembrane helix</keyword>
<proteinExistence type="predicted"/>
<dbReference type="AlphaFoldDB" id="A0A653AA82"/>
<protein>
    <recommendedName>
        <fullName evidence="2">PEGA domain-containing protein</fullName>
    </recommendedName>
</protein>
<dbReference type="InterPro" id="IPR013229">
    <property type="entry name" value="PEGA"/>
</dbReference>
<keyword evidence="1" id="KW-0812">Transmembrane</keyword>
<dbReference type="EMBL" id="UPXX01000027">
    <property type="protein sequence ID" value="VBB44562.1"/>
    <property type="molecule type" value="Genomic_DNA"/>
</dbReference>
<gene>
    <name evidence="3" type="ORF">TRIP_B330666</name>
</gene>
<organism evidence="3">
    <name type="scientific">Uncultured Desulfatiglans sp</name>
    <dbReference type="NCBI Taxonomy" id="1748965"/>
    <lineage>
        <taxon>Bacteria</taxon>
        <taxon>Pseudomonadati</taxon>
        <taxon>Thermodesulfobacteriota</taxon>
        <taxon>Desulfobacteria</taxon>
        <taxon>Desulfatiglandales</taxon>
        <taxon>Desulfatiglandaceae</taxon>
        <taxon>Desulfatiglans</taxon>
        <taxon>environmental samples</taxon>
    </lineage>
</organism>
<keyword evidence="1" id="KW-0472">Membrane</keyword>
<evidence type="ECO:0000259" key="2">
    <source>
        <dbReference type="Pfam" id="PF08308"/>
    </source>
</evidence>
<feature type="transmembrane region" description="Helical" evidence="1">
    <location>
        <begin position="107"/>
        <end position="127"/>
    </location>
</feature>
<evidence type="ECO:0000256" key="1">
    <source>
        <dbReference type="SAM" id="Phobius"/>
    </source>
</evidence>
<reference evidence="3" key="1">
    <citation type="submission" date="2018-07" db="EMBL/GenBank/DDBJ databases">
        <authorList>
            <consortium name="Genoscope - CEA"/>
            <person name="William W."/>
        </authorList>
    </citation>
    <scope>NUCLEOTIDE SEQUENCE</scope>
    <source>
        <strain evidence="3">IK1</strain>
    </source>
</reference>
<feature type="transmembrane region" description="Helical" evidence="1">
    <location>
        <begin position="200"/>
        <end position="218"/>
    </location>
</feature>